<sequence>MSENNYAIPPGSLVLVTGANGYIASHTIEILLEKGYKVRGTVRGPKPWLNSYFDKKYGQGRFESVVVPTMTDPDTWLQVLENVSGVLHLASDLSFSSDPNTVIPWVKQATVTLLEAAASHESVKRFVLTSSSAAAIIPIPNQEGIRVDENTWNETSIKAAWAESTPTQDRGYHVYAASKAEQERQAWRWMKERQPGFVLNVVVPNTNYGRVLLPEIPGSTMSWLWELLKGDDSLIRKFPPQWFVNVEDTARLHVVALLSPAVQGERIFAFASSFNWTDIINILKKLRPNNKLIPEPPANEGRDLSDIVLSRRAEELLREFFGQPGWIDLERSIAEGIEGLE</sequence>
<accession>A0A9W9Y409</accession>
<dbReference type="Gene3D" id="3.40.50.720">
    <property type="entry name" value="NAD(P)-binding Rossmann-like Domain"/>
    <property type="match status" value="1"/>
</dbReference>
<keyword evidence="5" id="KW-1185">Reference proteome</keyword>
<feature type="domain" description="NAD-dependent epimerase/dehydratase" evidence="3">
    <location>
        <begin position="14"/>
        <end position="261"/>
    </location>
</feature>
<keyword evidence="1" id="KW-0560">Oxidoreductase</keyword>
<evidence type="ECO:0000313" key="4">
    <source>
        <dbReference type="EMBL" id="KAJ5519845.1"/>
    </source>
</evidence>
<reference evidence="4" key="2">
    <citation type="journal article" date="2023" name="IMA Fungus">
        <title>Comparative genomic study of the Penicillium genus elucidates a diverse pangenome and 15 lateral gene transfer events.</title>
        <authorList>
            <person name="Petersen C."/>
            <person name="Sorensen T."/>
            <person name="Nielsen M.R."/>
            <person name="Sondergaard T.E."/>
            <person name="Sorensen J.L."/>
            <person name="Fitzpatrick D.A."/>
            <person name="Frisvad J.C."/>
            <person name="Nielsen K.L."/>
        </authorList>
    </citation>
    <scope>NUCLEOTIDE SEQUENCE</scope>
    <source>
        <strain evidence="4">IBT 29495</strain>
    </source>
</reference>
<organism evidence="4 5">
    <name type="scientific">Penicillium fimorum</name>
    <dbReference type="NCBI Taxonomy" id="1882269"/>
    <lineage>
        <taxon>Eukaryota</taxon>
        <taxon>Fungi</taxon>
        <taxon>Dikarya</taxon>
        <taxon>Ascomycota</taxon>
        <taxon>Pezizomycotina</taxon>
        <taxon>Eurotiomycetes</taxon>
        <taxon>Eurotiomycetidae</taxon>
        <taxon>Eurotiales</taxon>
        <taxon>Aspergillaceae</taxon>
        <taxon>Penicillium</taxon>
    </lineage>
</organism>
<dbReference type="GO" id="GO:0016616">
    <property type="term" value="F:oxidoreductase activity, acting on the CH-OH group of donors, NAD or NADP as acceptor"/>
    <property type="evidence" value="ECO:0007669"/>
    <property type="project" value="TreeGrafter"/>
</dbReference>
<evidence type="ECO:0000313" key="5">
    <source>
        <dbReference type="Proteomes" id="UP001149954"/>
    </source>
</evidence>
<dbReference type="PANTHER" id="PTHR10366">
    <property type="entry name" value="NAD DEPENDENT EPIMERASE/DEHYDRATASE"/>
    <property type="match status" value="1"/>
</dbReference>
<dbReference type="EMBL" id="JAPWDS010000001">
    <property type="protein sequence ID" value="KAJ5519845.1"/>
    <property type="molecule type" value="Genomic_DNA"/>
</dbReference>
<dbReference type="InterPro" id="IPR050425">
    <property type="entry name" value="NAD(P)_dehydrat-like"/>
</dbReference>
<dbReference type="SUPFAM" id="SSF51735">
    <property type="entry name" value="NAD(P)-binding Rossmann-fold domains"/>
    <property type="match status" value="1"/>
</dbReference>
<gene>
    <name evidence="4" type="ORF">N7463_000298</name>
</gene>
<evidence type="ECO:0000259" key="3">
    <source>
        <dbReference type="Pfam" id="PF01370"/>
    </source>
</evidence>
<evidence type="ECO:0000256" key="1">
    <source>
        <dbReference type="ARBA" id="ARBA00023002"/>
    </source>
</evidence>
<dbReference type="InterPro" id="IPR001509">
    <property type="entry name" value="Epimerase_deHydtase"/>
</dbReference>
<dbReference type="Proteomes" id="UP001149954">
    <property type="component" value="Unassembled WGS sequence"/>
</dbReference>
<protein>
    <submittedName>
        <fullName evidence="4">Aldehyde reductase</fullName>
    </submittedName>
</protein>
<comment type="caution">
    <text evidence="4">The sequence shown here is derived from an EMBL/GenBank/DDBJ whole genome shotgun (WGS) entry which is preliminary data.</text>
</comment>
<name>A0A9W9Y409_9EURO</name>
<dbReference type="AlphaFoldDB" id="A0A9W9Y409"/>
<dbReference type="Pfam" id="PF01370">
    <property type="entry name" value="Epimerase"/>
    <property type="match status" value="1"/>
</dbReference>
<dbReference type="InterPro" id="IPR036291">
    <property type="entry name" value="NAD(P)-bd_dom_sf"/>
</dbReference>
<dbReference type="PANTHER" id="PTHR10366:SF562">
    <property type="entry name" value="ALDEHYDE REDUCTASE II (AFU_ORTHOLOGUE AFUA_1G11360)"/>
    <property type="match status" value="1"/>
</dbReference>
<proteinExistence type="inferred from homology"/>
<comment type="similarity">
    <text evidence="2">Belongs to the NAD(P)-dependent epimerase/dehydratase family. Dihydroflavonol-4-reductase subfamily.</text>
</comment>
<dbReference type="OrthoDB" id="2735536at2759"/>
<reference evidence="4" key="1">
    <citation type="submission" date="2022-12" db="EMBL/GenBank/DDBJ databases">
        <authorList>
            <person name="Petersen C."/>
        </authorList>
    </citation>
    <scope>NUCLEOTIDE SEQUENCE</scope>
    <source>
        <strain evidence="4">IBT 29495</strain>
    </source>
</reference>
<evidence type="ECO:0000256" key="2">
    <source>
        <dbReference type="ARBA" id="ARBA00023445"/>
    </source>
</evidence>